<dbReference type="RefSeq" id="WP_379862794.1">
    <property type="nucleotide sequence ID" value="NZ_JBHTBW010000002.1"/>
</dbReference>
<evidence type="ECO:0000313" key="2">
    <source>
        <dbReference type="Proteomes" id="UP001596500"/>
    </source>
</evidence>
<gene>
    <name evidence="1" type="ORF">ACFQNG_00280</name>
</gene>
<keyword evidence="2" id="KW-1185">Reference proteome</keyword>
<accession>A0ABW2RF09</accession>
<proteinExistence type="predicted"/>
<protein>
    <submittedName>
        <fullName evidence="1">Uncharacterized protein</fullName>
    </submittedName>
</protein>
<dbReference type="EMBL" id="JBHTBW010000002">
    <property type="protein sequence ID" value="MFC7439610.1"/>
    <property type="molecule type" value="Genomic_DNA"/>
</dbReference>
<sequence>MVEVDQTDADLSTSEKTDQRLVDDQYEFAYVGPFEQSIQVPNDVKLSCC</sequence>
<evidence type="ECO:0000313" key="1">
    <source>
        <dbReference type="EMBL" id="MFC7439610.1"/>
    </source>
</evidence>
<comment type="caution">
    <text evidence="1">The sequence shown here is derived from an EMBL/GenBank/DDBJ whole genome shotgun (WGS) entry which is preliminary data.</text>
</comment>
<organism evidence="1 2">
    <name type="scientific">Laceyella putida</name>
    <dbReference type="NCBI Taxonomy" id="110101"/>
    <lineage>
        <taxon>Bacteria</taxon>
        <taxon>Bacillati</taxon>
        <taxon>Bacillota</taxon>
        <taxon>Bacilli</taxon>
        <taxon>Bacillales</taxon>
        <taxon>Thermoactinomycetaceae</taxon>
        <taxon>Laceyella</taxon>
    </lineage>
</organism>
<reference evidence="2" key="1">
    <citation type="journal article" date="2019" name="Int. J. Syst. Evol. Microbiol.">
        <title>The Global Catalogue of Microorganisms (GCM) 10K type strain sequencing project: providing services to taxonomists for standard genome sequencing and annotation.</title>
        <authorList>
            <consortium name="The Broad Institute Genomics Platform"/>
            <consortium name="The Broad Institute Genome Sequencing Center for Infectious Disease"/>
            <person name="Wu L."/>
            <person name="Ma J."/>
        </authorList>
    </citation>
    <scope>NUCLEOTIDE SEQUENCE [LARGE SCALE GENOMIC DNA]</scope>
    <source>
        <strain evidence="2">CGMCC 1.12942</strain>
    </source>
</reference>
<dbReference type="Proteomes" id="UP001596500">
    <property type="component" value="Unassembled WGS sequence"/>
</dbReference>
<name>A0ABW2RF09_9BACL</name>